<feature type="transmembrane region" description="Helical" evidence="1">
    <location>
        <begin position="93"/>
        <end position="117"/>
    </location>
</feature>
<reference evidence="2 3" key="2">
    <citation type="submission" date="2024-06" db="EMBL/GenBank/DDBJ databases">
        <title>Caproicibacterium argilliputei sp. nov, a novel caproic acid producing anaerobic bacterium isolated from pit mud.</title>
        <authorList>
            <person name="Xia S."/>
        </authorList>
    </citation>
    <scope>NUCLEOTIDE SEQUENCE [LARGE SCALE GENOMIC DNA]</scope>
    <source>
        <strain evidence="2 3">ZCY20-5</strain>
    </source>
</reference>
<keyword evidence="1" id="KW-0472">Membrane</keyword>
<evidence type="ECO:0000256" key="1">
    <source>
        <dbReference type="SAM" id="Phobius"/>
    </source>
</evidence>
<evidence type="ECO:0000313" key="2">
    <source>
        <dbReference type="EMBL" id="WOC31819.1"/>
    </source>
</evidence>
<organism evidence="2 3">
    <name type="scientific">Caproicibacterium argilliputei</name>
    <dbReference type="NCBI Taxonomy" id="3030016"/>
    <lineage>
        <taxon>Bacteria</taxon>
        <taxon>Bacillati</taxon>
        <taxon>Bacillota</taxon>
        <taxon>Clostridia</taxon>
        <taxon>Eubacteriales</taxon>
        <taxon>Oscillospiraceae</taxon>
        <taxon>Caproicibacterium</taxon>
    </lineage>
</organism>
<accession>A0AA97D7L7</accession>
<sequence length="236" mass="27938">MIRQYYQRKFCMPFTWIILAANFCRFILIISDYSKRYSPDIKFRIVFGTDDVMVLFFFPLFLFYCFWCVTSFQRSEVVYRFETFQKAWYQAEYILLLESVSYICIYYIMVFLTYFLVNDVSAFQILFPKAFALIIVQCMTAFAYSLILMVFSVFAKNVVVGFLISYLFIMLEKVYVAVSGKEPVYFIGGMLFQLQSKLSVITIILLLATIVIFHFLGLKFYRNQDVLSKNGNQNEN</sequence>
<reference evidence="3" key="1">
    <citation type="submission" date="2024-06" db="EMBL/GenBank/DDBJ databases">
        <title>Caproicibacterium argilliputei sp. nov, a novel caproic acid producing anaerobic bacterium isolated from pit mud.</title>
        <authorList>
            <person name="Zeng C."/>
        </authorList>
    </citation>
    <scope>NUCLEOTIDE SEQUENCE [LARGE SCALE GENOMIC DNA]</scope>
    <source>
        <strain evidence="3">ZCY20-5</strain>
    </source>
</reference>
<dbReference type="KEGG" id="carl:PXC00_11565"/>
<feature type="transmembrane region" description="Helical" evidence="1">
    <location>
        <begin position="12"/>
        <end position="33"/>
    </location>
</feature>
<name>A0AA97D7L7_9FIRM</name>
<keyword evidence="1" id="KW-1133">Transmembrane helix</keyword>
<proteinExistence type="predicted"/>
<dbReference type="AlphaFoldDB" id="A0AA97D7L7"/>
<feature type="transmembrane region" description="Helical" evidence="1">
    <location>
        <begin position="53"/>
        <end position="72"/>
    </location>
</feature>
<keyword evidence="3" id="KW-1185">Reference proteome</keyword>
<dbReference type="Proteomes" id="UP001300604">
    <property type="component" value="Chromosome"/>
</dbReference>
<protein>
    <submittedName>
        <fullName evidence="2">Uncharacterized protein</fullName>
    </submittedName>
</protein>
<dbReference type="RefSeq" id="WP_316934982.1">
    <property type="nucleotide sequence ID" value="NZ_CP135996.1"/>
</dbReference>
<keyword evidence="1" id="KW-0812">Transmembrane</keyword>
<evidence type="ECO:0000313" key="3">
    <source>
        <dbReference type="Proteomes" id="UP001300604"/>
    </source>
</evidence>
<gene>
    <name evidence="2" type="ORF">PXC00_11565</name>
</gene>
<dbReference type="EMBL" id="CP135996">
    <property type="protein sequence ID" value="WOC31819.1"/>
    <property type="molecule type" value="Genomic_DNA"/>
</dbReference>
<feature type="transmembrane region" description="Helical" evidence="1">
    <location>
        <begin position="158"/>
        <end position="178"/>
    </location>
</feature>
<feature type="transmembrane region" description="Helical" evidence="1">
    <location>
        <begin position="198"/>
        <end position="221"/>
    </location>
</feature>
<feature type="transmembrane region" description="Helical" evidence="1">
    <location>
        <begin position="129"/>
        <end position="151"/>
    </location>
</feature>